<comment type="caution">
    <text evidence="2">The sequence shown here is derived from an EMBL/GenBank/DDBJ whole genome shotgun (WGS) entry which is preliminary data.</text>
</comment>
<dbReference type="EMBL" id="RWIC01002038">
    <property type="protein sequence ID" value="TKC34153.1"/>
    <property type="molecule type" value="Genomic_DNA"/>
</dbReference>
<proteinExistence type="predicted"/>
<dbReference type="Proteomes" id="UP000308365">
    <property type="component" value="Unassembled WGS sequence"/>
</dbReference>
<protein>
    <submittedName>
        <fullName evidence="2">Uncharacterized protein</fullName>
    </submittedName>
</protein>
<organism evidence="2 3">
    <name type="scientific">Monodon monoceros</name>
    <name type="common">Narwhal</name>
    <name type="synonym">Ceratodon monodon</name>
    <dbReference type="NCBI Taxonomy" id="40151"/>
    <lineage>
        <taxon>Eukaryota</taxon>
        <taxon>Metazoa</taxon>
        <taxon>Chordata</taxon>
        <taxon>Craniata</taxon>
        <taxon>Vertebrata</taxon>
        <taxon>Euteleostomi</taxon>
        <taxon>Mammalia</taxon>
        <taxon>Eutheria</taxon>
        <taxon>Laurasiatheria</taxon>
        <taxon>Artiodactyla</taxon>
        <taxon>Whippomorpha</taxon>
        <taxon>Cetacea</taxon>
        <taxon>Odontoceti</taxon>
        <taxon>Monodontidae</taxon>
        <taxon>Monodon</taxon>
    </lineage>
</organism>
<accession>A0A4U1EE12</accession>
<feature type="region of interest" description="Disordered" evidence="1">
    <location>
        <begin position="1"/>
        <end position="31"/>
    </location>
</feature>
<dbReference type="AlphaFoldDB" id="A0A4U1EE12"/>
<evidence type="ECO:0000256" key="1">
    <source>
        <dbReference type="SAM" id="MobiDB-lite"/>
    </source>
</evidence>
<feature type="compositionally biased region" description="Basic and acidic residues" evidence="1">
    <location>
        <begin position="17"/>
        <end position="31"/>
    </location>
</feature>
<sequence length="336" mass="37597">MSANVDTGQEAGLSNTGDKDRDLQTEEAEERGHKVFEDYLIKVLEKVPKGYNQGEEPEEAPVEAMVGHYGKLFAVSQDIQKLLEAFFKMSQFSLKIRLCQLQKKCHRKQEQWRQLEHGVTYQKDAAVRSEVADHNPEGLKSTPLELPRGAGNSGRGPSLQSRLLNCMAMVINSTAQQCCASAHGMPKGTGLFSKLDLIREFMLDTMETVRFISLLRGPRVCWTADNPKDRGLRRYPRPFRKHSKSQDSIPRTPFPGTQTSESPASHHPGASGSTQERPGYFKACAQDCKCWPAHGNISNVFKPEPTWHHSLILATSYQDAQPWVSKLLSSTVQGEM</sequence>
<name>A0A4U1EE12_MONMO</name>
<evidence type="ECO:0000313" key="2">
    <source>
        <dbReference type="EMBL" id="TKC34153.1"/>
    </source>
</evidence>
<feature type="compositionally biased region" description="Basic residues" evidence="1">
    <location>
        <begin position="233"/>
        <end position="243"/>
    </location>
</feature>
<gene>
    <name evidence="2" type="ORF">EI555_010260</name>
</gene>
<feature type="region of interest" description="Disordered" evidence="1">
    <location>
        <begin position="232"/>
        <end position="277"/>
    </location>
</feature>
<evidence type="ECO:0000313" key="3">
    <source>
        <dbReference type="Proteomes" id="UP000308365"/>
    </source>
</evidence>
<reference evidence="3" key="1">
    <citation type="journal article" date="2019" name="IScience">
        <title>Narwhal Genome Reveals Long-Term Low Genetic Diversity despite Current Large Abundance Size.</title>
        <authorList>
            <person name="Westbury M.V."/>
            <person name="Petersen B."/>
            <person name="Garde E."/>
            <person name="Heide-Jorgensen M.P."/>
            <person name="Lorenzen E.D."/>
        </authorList>
    </citation>
    <scope>NUCLEOTIDE SEQUENCE [LARGE SCALE GENOMIC DNA]</scope>
</reference>
<feature type="region of interest" description="Disordered" evidence="1">
    <location>
        <begin position="133"/>
        <end position="157"/>
    </location>
</feature>
<feature type="compositionally biased region" description="Polar residues" evidence="1">
    <location>
        <begin position="1"/>
        <end position="16"/>
    </location>
</feature>